<dbReference type="GO" id="GO:0004845">
    <property type="term" value="F:uracil phosphoribosyltransferase activity"/>
    <property type="evidence" value="ECO:0007669"/>
    <property type="project" value="UniProtKB-UniRule"/>
</dbReference>
<evidence type="ECO:0000259" key="11">
    <source>
        <dbReference type="Pfam" id="PF00156"/>
    </source>
</evidence>
<dbReference type="InterPro" id="IPR029057">
    <property type="entry name" value="PRTase-like"/>
</dbReference>
<reference evidence="12 13" key="1">
    <citation type="submission" date="2020-08" db="EMBL/GenBank/DDBJ databases">
        <title>Genomic Encyclopedia of Type Strains, Phase IV (KMG-IV): sequencing the most valuable type-strain genomes for metagenomic binning, comparative biology and taxonomic classification.</title>
        <authorList>
            <person name="Goeker M."/>
        </authorList>
    </citation>
    <scope>NUCLEOTIDE SEQUENCE [LARGE SCALE GENOMIC DNA]</scope>
    <source>
        <strain evidence="12 13">DSM 19163</strain>
    </source>
</reference>
<evidence type="ECO:0000256" key="3">
    <source>
        <dbReference type="ARBA" id="ARBA00022676"/>
    </source>
</evidence>
<comment type="similarity">
    <text evidence="1 10">Belongs to the purine/pyrimidine phosphoribosyltransferase family. PyrR subfamily.</text>
</comment>
<dbReference type="EMBL" id="JACHHF010000005">
    <property type="protein sequence ID" value="MBB5176165.1"/>
    <property type="molecule type" value="Genomic_DNA"/>
</dbReference>
<evidence type="ECO:0000313" key="12">
    <source>
        <dbReference type="EMBL" id="MBB5176165.1"/>
    </source>
</evidence>
<evidence type="ECO:0000256" key="10">
    <source>
        <dbReference type="HAMAP-Rule" id="MF_01219"/>
    </source>
</evidence>
<keyword evidence="5 10" id="KW-0805">Transcription regulation</keyword>
<dbReference type="PANTHER" id="PTHR11608:SF0">
    <property type="entry name" value="BIFUNCTIONAL PROTEIN PYRR"/>
    <property type="match status" value="1"/>
</dbReference>
<dbReference type="EC" id="2.4.2.9" evidence="10"/>
<feature type="domain" description="Phosphoribosyltransferase" evidence="11">
    <location>
        <begin position="4"/>
        <end position="148"/>
    </location>
</feature>
<evidence type="ECO:0000256" key="1">
    <source>
        <dbReference type="ARBA" id="ARBA00005565"/>
    </source>
</evidence>
<keyword evidence="2 10" id="KW-0806">Transcription termination</keyword>
<dbReference type="GO" id="GO:0003723">
    <property type="term" value="F:RNA binding"/>
    <property type="evidence" value="ECO:0007669"/>
    <property type="project" value="UniProtKB-UniRule"/>
</dbReference>
<organism evidence="12 13">
    <name type="scientific">Nosocomiicoccus ampullae</name>
    <dbReference type="NCBI Taxonomy" id="489910"/>
    <lineage>
        <taxon>Bacteria</taxon>
        <taxon>Bacillati</taxon>
        <taxon>Bacillota</taxon>
        <taxon>Bacilli</taxon>
        <taxon>Bacillales</taxon>
        <taxon>Staphylococcaceae</taxon>
        <taxon>Nosocomiicoccus</taxon>
    </lineage>
</organism>
<dbReference type="NCBIfam" id="NF003549">
    <property type="entry name" value="PRK05205.1-5"/>
    <property type="match status" value="1"/>
</dbReference>
<dbReference type="Proteomes" id="UP000579136">
    <property type="component" value="Unassembled WGS sequence"/>
</dbReference>
<keyword evidence="4 10" id="KW-0808">Transferase</keyword>
<dbReference type="Gene3D" id="3.40.50.2020">
    <property type="match status" value="1"/>
</dbReference>
<keyword evidence="3 10" id="KW-0328">Glycosyltransferase</keyword>
<dbReference type="HAMAP" id="MF_01219">
    <property type="entry name" value="PyrR"/>
    <property type="match status" value="1"/>
</dbReference>
<evidence type="ECO:0000256" key="4">
    <source>
        <dbReference type="ARBA" id="ARBA00022679"/>
    </source>
</evidence>
<dbReference type="GO" id="GO:0006353">
    <property type="term" value="P:DNA-templated transcription termination"/>
    <property type="evidence" value="ECO:0007669"/>
    <property type="project" value="UniProtKB-UniRule"/>
</dbReference>
<dbReference type="SUPFAM" id="SSF53271">
    <property type="entry name" value="PRTase-like"/>
    <property type="match status" value="1"/>
</dbReference>
<protein>
    <recommendedName>
        <fullName evidence="10">Bifunctional protein PyrR</fullName>
    </recommendedName>
    <domain>
        <recommendedName>
            <fullName evidence="10">Pyrimidine operon regulatory protein</fullName>
        </recommendedName>
    </domain>
    <domain>
        <recommendedName>
            <fullName evidence="10">Uracil phosphoribosyltransferase</fullName>
            <shortName evidence="10">UPRTase</shortName>
            <ecNumber evidence="10">2.4.2.9</ecNumber>
        </recommendedName>
    </domain>
</protein>
<evidence type="ECO:0000313" key="13">
    <source>
        <dbReference type="Proteomes" id="UP000579136"/>
    </source>
</evidence>
<comment type="function">
    <text evidence="7 10">Regulates transcriptional attenuation of the pyrimidine nucleotide (pyr) operon by binding in a uridine-dependent manner to specific sites on pyr mRNA. This disrupts an antiterminator hairpin in the RNA and favors formation of a downstream transcription terminator, leading to a reduced expression of downstream genes.</text>
</comment>
<comment type="catalytic activity">
    <reaction evidence="10">
        <text>UMP + diphosphate = 5-phospho-alpha-D-ribose 1-diphosphate + uracil</text>
        <dbReference type="Rhea" id="RHEA:13017"/>
        <dbReference type="ChEBI" id="CHEBI:17568"/>
        <dbReference type="ChEBI" id="CHEBI:33019"/>
        <dbReference type="ChEBI" id="CHEBI:57865"/>
        <dbReference type="ChEBI" id="CHEBI:58017"/>
        <dbReference type="EC" id="2.4.2.9"/>
    </reaction>
</comment>
<comment type="function">
    <text evidence="8 10">Also displays a weak uracil phosphoribosyltransferase activity which is not physiologically significant.</text>
</comment>
<evidence type="ECO:0000256" key="2">
    <source>
        <dbReference type="ARBA" id="ARBA00022472"/>
    </source>
</evidence>
<name>A0A9Q2CZG8_9STAP</name>
<dbReference type="NCBIfam" id="NF003548">
    <property type="entry name" value="PRK05205.1-4"/>
    <property type="match status" value="1"/>
</dbReference>
<comment type="subunit">
    <text evidence="9 10">Homodimer and homohexamer; in equilibrium.</text>
</comment>
<evidence type="ECO:0000256" key="5">
    <source>
        <dbReference type="ARBA" id="ARBA00023015"/>
    </source>
</evidence>
<dbReference type="PANTHER" id="PTHR11608">
    <property type="entry name" value="BIFUNCTIONAL PROTEIN PYRR"/>
    <property type="match status" value="1"/>
</dbReference>
<keyword evidence="6 10" id="KW-0804">Transcription</keyword>
<feature type="short sequence motif" description="PRPP-binding" evidence="10">
    <location>
        <begin position="94"/>
        <end position="106"/>
    </location>
</feature>
<dbReference type="InterPro" id="IPR000836">
    <property type="entry name" value="PRTase_dom"/>
</dbReference>
<dbReference type="AlphaFoldDB" id="A0A9Q2CZG8"/>
<evidence type="ECO:0000256" key="8">
    <source>
        <dbReference type="ARBA" id="ARBA00056018"/>
    </source>
</evidence>
<dbReference type="InterPro" id="IPR050137">
    <property type="entry name" value="PyrR_bifunctional"/>
</dbReference>
<dbReference type="RefSeq" id="WP_246562789.1">
    <property type="nucleotide sequence ID" value="NZ_CBCRYX010000004.1"/>
</dbReference>
<dbReference type="CDD" id="cd06223">
    <property type="entry name" value="PRTases_typeI"/>
    <property type="match status" value="1"/>
</dbReference>
<evidence type="ECO:0000256" key="7">
    <source>
        <dbReference type="ARBA" id="ARBA00053556"/>
    </source>
</evidence>
<gene>
    <name evidence="10" type="primary">pyrR</name>
    <name evidence="12" type="ORF">HNQ45_001052</name>
</gene>
<comment type="caution">
    <text evidence="12">The sequence shown here is derived from an EMBL/GenBank/DDBJ whole genome shotgun (WGS) entry which is preliminary data.</text>
</comment>
<proteinExistence type="inferred from homology"/>
<evidence type="ECO:0000256" key="9">
    <source>
        <dbReference type="ARBA" id="ARBA00063792"/>
    </source>
</evidence>
<evidence type="ECO:0000256" key="6">
    <source>
        <dbReference type="ARBA" id="ARBA00023163"/>
    </source>
</evidence>
<dbReference type="InterPro" id="IPR023050">
    <property type="entry name" value="PyrR"/>
</dbReference>
<keyword evidence="13" id="KW-1185">Reference proteome</keyword>
<accession>A0A9Q2CZG8</accession>
<dbReference type="Pfam" id="PF00156">
    <property type="entry name" value="Pribosyltran"/>
    <property type="match status" value="1"/>
</dbReference>
<keyword evidence="10" id="KW-0694">RNA-binding</keyword>
<sequence>MKRTILDEQGINRSLTRMSHEILEKYKGSENIVLLGIKRRGEYLGNRMREKIETIEGHPVDGGTIDIQNFRDDTKRSENTDGLDTSINLNDKHVVLVDDVLQTGRTIRAAIDAVMFHHRPKTISLAVLVDRGHRELPIRPDFVGKNIPTSSEEDVVVQIEEVDGENSVSIS</sequence>
<dbReference type="FunFam" id="3.40.50.2020:FF:000020">
    <property type="entry name" value="Bifunctional protein PyrR"/>
    <property type="match status" value="1"/>
</dbReference>